<dbReference type="GO" id="GO:0003677">
    <property type="term" value="F:DNA binding"/>
    <property type="evidence" value="ECO:0007669"/>
    <property type="project" value="UniProtKB-KW"/>
</dbReference>
<dbReference type="InterPro" id="IPR014284">
    <property type="entry name" value="RNA_pol_sigma-70_dom"/>
</dbReference>
<name>A0A7Z0X1H1_9BACI</name>
<accession>A0A7Z0X1H1</accession>
<dbReference type="Gene3D" id="1.20.140.160">
    <property type="match status" value="1"/>
</dbReference>
<proteinExistence type="predicted"/>
<dbReference type="PANTHER" id="PTHR30385:SF7">
    <property type="entry name" value="RNA POLYMERASE SIGMA FACTOR FLIA"/>
    <property type="match status" value="1"/>
</dbReference>
<dbReference type="SUPFAM" id="SSF88659">
    <property type="entry name" value="Sigma3 and sigma4 domains of RNA polymerase sigma factors"/>
    <property type="match status" value="1"/>
</dbReference>
<evidence type="ECO:0000259" key="5">
    <source>
        <dbReference type="Pfam" id="PF04545"/>
    </source>
</evidence>
<dbReference type="EMBL" id="LKPO01000001">
    <property type="protein sequence ID" value="OLF98671.1"/>
    <property type="molecule type" value="Genomic_DNA"/>
</dbReference>
<evidence type="ECO:0000313" key="7">
    <source>
        <dbReference type="Proteomes" id="UP000185604"/>
    </source>
</evidence>
<evidence type="ECO:0000256" key="2">
    <source>
        <dbReference type="ARBA" id="ARBA00023082"/>
    </source>
</evidence>
<dbReference type="InterPro" id="IPR007630">
    <property type="entry name" value="RNA_pol_sigma70_r4"/>
</dbReference>
<gene>
    <name evidence="6" type="ORF">B4121_0198</name>
</gene>
<dbReference type="Proteomes" id="UP000185604">
    <property type="component" value="Unassembled WGS sequence"/>
</dbReference>
<evidence type="ECO:0000256" key="1">
    <source>
        <dbReference type="ARBA" id="ARBA00023015"/>
    </source>
</evidence>
<dbReference type="GO" id="GO:0016987">
    <property type="term" value="F:sigma factor activity"/>
    <property type="evidence" value="ECO:0007669"/>
    <property type="project" value="UniProtKB-KW"/>
</dbReference>
<evidence type="ECO:0000256" key="4">
    <source>
        <dbReference type="ARBA" id="ARBA00023163"/>
    </source>
</evidence>
<keyword evidence="2" id="KW-0731">Sigma factor</keyword>
<dbReference type="RefSeq" id="WP_023856303.1">
    <property type="nucleotide sequence ID" value="NZ_AP023088.1"/>
</dbReference>
<comment type="caution">
    <text evidence="6">The sequence shown here is derived from an EMBL/GenBank/DDBJ whole genome shotgun (WGS) entry which is preliminary data.</text>
</comment>
<keyword evidence="4" id="KW-0804">Transcription</keyword>
<dbReference type="CDD" id="cd06171">
    <property type="entry name" value="Sigma70_r4"/>
    <property type="match status" value="1"/>
</dbReference>
<keyword evidence="1" id="KW-0805">Transcription regulation</keyword>
<evidence type="ECO:0000256" key="3">
    <source>
        <dbReference type="ARBA" id="ARBA00023125"/>
    </source>
</evidence>
<reference evidence="6 7" key="1">
    <citation type="journal article" date="2016" name="Front. Microbiol.">
        <title>High-Level Heat Resistance of Spores of Bacillus amyloliquefaciens and Bacillus licheniformis Results from the Presence of a spoVA Operon in a Tn1546 Transposon.</title>
        <authorList>
            <person name="Berendsen E.M."/>
            <person name="Koning R.A."/>
            <person name="Boekhorst J."/>
            <person name="de Jong A."/>
            <person name="Kuipers O.P."/>
            <person name="Wells-Bennik M.H."/>
        </authorList>
    </citation>
    <scope>NUCLEOTIDE SEQUENCE [LARGE SCALE GENOMIC DNA]</scope>
    <source>
        <strain evidence="6 7">B4121</strain>
    </source>
</reference>
<evidence type="ECO:0000313" key="6">
    <source>
        <dbReference type="EMBL" id="OLF98671.1"/>
    </source>
</evidence>
<dbReference type="Pfam" id="PF04545">
    <property type="entry name" value="Sigma70_r4"/>
    <property type="match status" value="1"/>
</dbReference>
<keyword evidence="3" id="KW-0238">DNA-binding</keyword>
<dbReference type="NCBIfam" id="TIGR02937">
    <property type="entry name" value="sigma70-ECF"/>
    <property type="match status" value="1"/>
</dbReference>
<dbReference type="PANTHER" id="PTHR30385">
    <property type="entry name" value="SIGMA FACTOR F FLAGELLAR"/>
    <property type="match status" value="1"/>
</dbReference>
<protein>
    <submittedName>
        <fullName evidence="6">RNA polymerase sigma factor</fullName>
    </submittedName>
</protein>
<sequence>MIDQTLLRAKIKEITGHPLVKHFLSNPRYERLFNHVLEHPDSEEAECLDREFKRFYKNIRMIKYINSMIRIFSVDFDKRVRKNRERFPLMIDDSPTLPEPPRGDLLDDVLEQEEDFSEHLQDPMLYEAFLQLTDKQKKVLAQIYIHGVSMQEMADSLGESRQNISRIHKRALEKIRELLNSKAEGNDNSESARRKRD</sequence>
<dbReference type="GO" id="GO:0006352">
    <property type="term" value="P:DNA-templated transcription initiation"/>
    <property type="evidence" value="ECO:0007669"/>
    <property type="project" value="InterPro"/>
</dbReference>
<feature type="domain" description="RNA polymerase sigma-70 region 4" evidence="5">
    <location>
        <begin position="130"/>
        <end position="177"/>
    </location>
</feature>
<dbReference type="InterPro" id="IPR013324">
    <property type="entry name" value="RNA_pol_sigma_r3/r4-like"/>
</dbReference>
<organism evidence="6 7">
    <name type="scientific">Bacillus paralicheniformis</name>
    <dbReference type="NCBI Taxonomy" id="1648923"/>
    <lineage>
        <taxon>Bacteria</taxon>
        <taxon>Bacillati</taxon>
        <taxon>Bacillota</taxon>
        <taxon>Bacilli</taxon>
        <taxon>Bacillales</taxon>
        <taxon>Bacillaceae</taxon>
        <taxon>Bacillus</taxon>
    </lineage>
</organism>
<dbReference type="AlphaFoldDB" id="A0A7Z0X1H1"/>